<dbReference type="GO" id="GO:0016829">
    <property type="term" value="F:lyase activity"/>
    <property type="evidence" value="ECO:0007669"/>
    <property type="project" value="UniProtKB-KW"/>
</dbReference>
<sequence>MSKIKVSEIFYSLQGEGAYVGVPSLFLRTFGCNFTCAGFGMPRGQLSTDRDRVAANIDAYGDYKELPLVATGCDSYASWDPRFKHLSPMLTIGAIVDRMQELLPEGKFGRDKHLIITGGEPLLGWQRSFPMLLDEIYDRDMNLQSLTFETNGSQALSEDLLDYLNERVFNNNLEVVFSISAKLPSSGENWEDAIIPDVVRGYLDVPSCMAYFKFVVATEQDIEDVRKAVDDYNGGGVDLPVYLMPVGGVNSVYDMNERKVADFCRDNGYRFSPRIQVPLYKNEWGT</sequence>
<keyword evidence="1" id="KW-0479">Metal-binding</keyword>
<gene>
    <name evidence="3" type="ORF">UFOVP395_29</name>
</gene>
<protein>
    <submittedName>
        <fullName evidence="3">NrdG Organic radical activating enzymes</fullName>
    </submittedName>
</protein>
<evidence type="ECO:0000313" key="3">
    <source>
        <dbReference type="EMBL" id="CAB4140502.1"/>
    </source>
</evidence>
<dbReference type="SUPFAM" id="SSF102114">
    <property type="entry name" value="Radical SAM enzymes"/>
    <property type="match status" value="1"/>
</dbReference>
<dbReference type="EMBL" id="LR796380">
    <property type="protein sequence ID" value="CAB4140502.1"/>
    <property type="molecule type" value="Genomic_DNA"/>
</dbReference>
<dbReference type="Gene3D" id="3.20.20.70">
    <property type="entry name" value="Aldolase class I"/>
    <property type="match status" value="1"/>
</dbReference>
<reference evidence="3" key="1">
    <citation type="submission" date="2020-04" db="EMBL/GenBank/DDBJ databases">
        <authorList>
            <person name="Chiriac C."/>
            <person name="Salcher M."/>
            <person name="Ghai R."/>
            <person name="Kavagutti S V."/>
        </authorList>
    </citation>
    <scope>NUCLEOTIDE SEQUENCE</scope>
</reference>
<evidence type="ECO:0000256" key="2">
    <source>
        <dbReference type="ARBA" id="ARBA00023239"/>
    </source>
</evidence>
<organism evidence="3">
    <name type="scientific">uncultured Caudovirales phage</name>
    <dbReference type="NCBI Taxonomy" id="2100421"/>
    <lineage>
        <taxon>Viruses</taxon>
        <taxon>Duplodnaviria</taxon>
        <taxon>Heunggongvirae</taxon>
        <taxon>Uroviricota</taxon>
        <taxon>Caudoviricetes</taxon>
        <taxon>Peduoviridae</taxon>
        <taxon>Maltschvirus</taxon>
        <taxon>Maltschvirus maltsch</taxon>
    </lineage>
</organism>
<dbReference type="InterPro" id="IPR058240">
    <property type="entry name" value="rSAM_sf"/>
</dbReference>
<accession>A0A6J5M2R8</accession>
<proteinExistence type="inferred from homology"/>
<keyword evidence="1" id="KW-0411">Iron-sulfur</keyword>
<dbReference type="PANTHER" id="PTHR42836">
    <property type="entry name" value="7-CARBOXY-7-DEAZAGUANINE SYNTHASE"/>
    <property type="match status" value="1"/>
</dbReference>
<keyword evidence="1" id="KW-0004">4Fe-4S</keyword>
<keyword evidence="2" id="KW-0456">Lyase</keyword>
<dbReference type="InterPro" id="IPR013785">
    <property type="entry name" value="Aldolase_TIM"/>
</dbReference>
<dbReference type="PANTHER" id="PTHR42836:SF1">
    <property type="entry name" value="7-CARBOXY-7-DEAZAGUANINE SYNTHASE"/>
    <property type="match status" value="1"/>
</dbReference>
<name>A0A6J5M2R8_9CAUD</name>
<dbReference type="GO" id="GO:0051539">
    <property type="term" value="F:4 iron, 4 sulfur cluster binding"/>
    <property type="evidence" value="ECO:0007669"/>
    <property type="project" value="UniProtKB-KW"/>
</dbReference>
<dbReference type="InterPro" id="IPR024924">
    <property type="entry name" value="7-CO-7-deazaguanine_synth-like"/>
</dbReference>
<dbReference type="HAMAP" id="MF_00917">
    <property type="entry name" value="QueE"/>
    <property type="match status" value="1"/>
</dbReference>
<dbReference type="CDD" id="cd01335">
    <property type="entry name" value="Radical_SAM"/>
    <property type="match status" value="1"/>
</dbReference>
<keyword evidence="1" id="KW-0408">Iron</keyword>
<evidence type="ECO:0000256" key="1">
    <source>
        <dbReference type="ARBA" id="ARBA00022485"/>
    </source>
</evidence>